<sequence length="507" mass="59654">MYTQYNMNQAFLPLELSDYLAPNHIVFQVNNFVEQLDEHILDQFYKREGRPAYHPLILLKALLFAYIEKTFSGRTIEKMMQENIPMKWLVADTEISYRTINRFRSSELCASILENLFVEFKLFLVQQELISDNVVFIDGTKIEADANKYSFVWKRATDKFYASLKAKEMAYYRNEILPTVEKEIIKDEIDSMSLNDVEILKDFLEEAVAEVNEEIESTPKKGADPRKQKRRKLKKHLRKVKDDFLQREIKYENYYRTFEGRNSFSKTDTDATFMRMKEDPMLNGQLKPGYNLQIATENQFVIAYNIFPNPTDTRTLLPFIESMPTLPKIVVADAGYGSQENLETLDNLGIDHLIKYNMFDKEQTKKFQKSSKNLNNWDYDAENQIFIHPDGTQYHFHHVYHPKTTTGYRLEKEMYYPVNRETAPQKSFSFNRKYQYLKENESAKLLSEDGSALFACRKIDVEPVFGQIKQNLGFRRTHLRGKDKVKTDIGLVLMANNIIKVQKRLIN</sequence>
<dbReference type="InterPro" id="IPR002559">
    <property type="entry name" value="Transposase_11"/>
</dbReference>
<feature type="domain" description="Transposase InsH N-terminal" evidence="2">
    <location>
        <begin position="15"/>
        <end position="105"/>
    </location>
</feature>
<dbReference type="EMBL" id="CP114063">
    <property type="protein sequence ID" value="WAT25418.1"/>
    <property type="molecule type" value="Genomic_DNA"/>
</dbReference>
<organism evidence="4 5">
    <name type="scientific">Aerococcus urinaeequi</name>
    <dbReference type="NCBI Taxonomy" id="51665"/>
    <lineage>
        <taxon>Bacteria</taxon>
        <taxon>Bacillati</taxon>
        <taxon>Bacillota</taxon>
        <taxon>Bacilli</taxon>
        <taxon>Lactobacillales</taxon>
        <taxon>Aerococcaceae</taxon>
        <taxon>Aerococcus</taxon>
    </lineage>
</organism>
<proteinExistence type="predicted"/>
<dbReference type="Pfam" id="PF01609">
    <property type="entry name" value="DDE_Tnp_1"/>
    <property type="match status" value="1"/>
</dbReference>
<dbReference type="InterPro" id="IPR047629">
    <property type="entry name" value="IS1182_transpos"/>
</dbReference>
<accession>A0AA47GCT5</accession>
<gene>
    <name evidence="3" type="ORF">OZ415_04485</name>
    <name evidence="4" type="ORF">OZ415_04980</name>
</gene>
<dbReference type="EMBL" id="CP114063">
    <property type="protein sequence ID" value="WAT25327.1"/>
    <property type="molecule type" value="Genomic_DNA"/>
</dbReference>
<dbReference type="Pfam" id="PF05598">
    <property type="entry name" value="DUF772"/>
    <property type="match status" value="1"/>
</dbReference>
<dbReference type="PANTHER" id="PTHR33408:SF2">
    <property type="entry name" value="TRANSPOSASE DDE DOMAIN-CONTAINING PROTEIN"/>
    <property type="match status" value="1"/>
</dbReference>
<evidence type="ECO:0000313" key="5">
    <source>
        <dbReference type="Proteomes" id="UP001164714"/>
    </source>
</evidence>
<dbReference type="NCBIfam" id="NF033551">
    <property type="entry name" value="transpos_IS1182"/>
    <property type="match status" value="1"/>
</dbReference>
<dbReference type="RefSeq" id="WP_016897292.1">
    <property type="nucleotide sequence ID" value="NZ_CP114063.1"/>
</dbReference>
<name>A0AA47GCT5_9LACT</name>
<dbReference type="InterPro" id="IPR008490">
    <property type="entry name" value="Transposase_InsH_N"/>
</dbReference>
<dbReference type="Proteomes" id="UP001164714">
    <property type="component" value="Chromosome"/>
</dbReference>
<dbReference type="GO" id="GO:0003677">
    <property type="term" value="F:DNA binding"/>
    <property type="evidence" value="ECO:0007669"/>
    <property type="project" value="InterPro"/>
</dbReference>
<feature type="domain" description="Transposase IS4-like" evidence="1">
    <location>
        <begin position="267"/>
        <end position="497"/>
    </location>
</feature>
<dbReference type="AlphaFoldDB" id="A0AA47GCT5"/>
<evidence type="ECO:0000259" key="1">
    <source>
        <dbReference type="Pfam" id="PF01609"/>
    </source>
</evidence>
<evidence type="ECO:0000313" key="3">
    <source>
        <dbReference type="EMBL" id="WAT25327.1"/>
    </source>
</evidence>
<dbReference type="GO" id="GO:0006313">
    <property type="term" value="P:DNA transposition"/>
    <property type="evidence" value="ECO:0007669"/>
    <property type="project" value="InterPro"/>
</dbReference>
<dbReference type="GO" id="GO:0004803">
    <property type="term" value="F:transposase activity"/>
    <property type="evidence" value="ECO:0007669"/>
    <property type="project" value="InterPro"/>
</dbReference>
<evidence type="ECO:0000259" key="2">
    <source>
        <dbReference type="Pfam" id="PF05598"/>
    </source>
</evidence>
<reference evidence="4" key="1">
    <citation type="submission" date="2022-12" db="EMBL/GenBank/DDBJ databases">
        <title>Whole genome sequence analysis of a duck derived balloon bacteium Aerococcus urinaeequi henan2020.</title>
        <authorList>
            <person name="Zhang H."/>
            <person name="Qiao H.X."/>
            <person name="Bian C.Z."/>
            <person name="Shu J.C."/>
        </authorList>
    </citation>
    <scope>NUCLEOTIDE SEQUENCE</scope>
    <source>
        <strain evidence="4">2020-HN-1</strain>
    </source>
</reference>
<protein>
    <submittedName>
        <fullName evidence="4">IS1182 family transposase</fullName>
    </submittedName>
</protein>
<dbReference type="PANTHER" id="PTHR33408">
    <property type="entry name" value="TRANSPOSASE"/>
    <property type="match status" value="1"/>
</dbReference>
<evidence type="ECO:0000313" key="4">
    <source>
        <dbReference type="EMBL" id="WAT25418.1"/>
    </source>
</evidence>